<feature type="transmembrane region" description="Helical" evidence="5">
    <location>
        <begin position="458"/>
        <end position="477"/>
    </location>
</feature>
<keyword evidence="2 5" id="KW-0812">Transmembrane</keyword>
<dbReference type="InterPro" id="IPR007016">
    <property type="entry name" value="O-antigen_ligase-rel_domated"/>
</dbReference>
<accession>A0A5M6A675</accession>
<evidence type="ECO:0000256" key="3">
    <source>
        <dbReference type="ARBA" id="ARBA00022989"/>
    </source>
</evidence>
<evidence type="ECO:0000256" key="1">
    <source>
        <dbReference type="ARBA" id="ARBA00004141"/>
    </source>
</evidence>
<evidence type="ECO:0000256" key="5">
    <source>
        <dbReference type="SAM" id="Phobius"/>
    </source>
</evidence>
<name>A0A5M6A675_9BACE</name>
<comment type="caution">
    <text evidence="7">The sequence shown here is derived from an EMBL/GenBank/DDBJ whole genome shotgun (WGS) entry which is preliminary data.</text>
</comment>
<dbReference type="PANTHER" id="PTHR37422">
    <property type="entry name" value="TEICHURONIC ACID BIOSYNTHESIS PROTEIN TUAE"/>
    <property type="match status" value="1"/>
</dbReference>
<feature type="transmembrane region" description="Helical" evidence="5">
    <location>
        <begin position="175"/>
        <end position="195"/>
    </location>
</feature>
<feature type="transmembrane region" description="Helical" evidence="5">
    <location>
        <begin position="151"/>
        <end position="168"/>
    </location>
</feature>
<feature type="transmembrane region" description="Helical" evidence="5">
    <location>
        <begin position="282"/>
        <end position="297"/>
    </location>
</feature>
<keyword evidence="3 5" id="KW-1133">Transmembrane helix</keyword>
<feature type="transmembrane region" description="Helical" evidence="5">
    <location>
        <begin position="259"/>
        <end position="276"/>
    </location>
</feature>
<dbReference type="InterPro" id="IPR051533">
    <property type="entry name" value="WaaL-like"/>
</dbReference>
<evidence type="ECO:0000313" key="7">
    <source>
        <dbReference type="EMBL" id="KAA5404880.1"/>
    </source>
</evidence>
<feature type="transmembrane region" description="Helical" evidence="5">
    <location>
        <begin position="435"/>
        <end position="452"/>
    </location>
</feature>
<feature type="transmembrane region" description="Helical" evidence="5">
    <location>
        <begin position="395"/>
        <end position="423"/>
    </location>
</feature>
<dbReference type="EMBL" id="VVYW01000020">
    <property type="protein sequence ID" value="KAA5404880.1"/>
    <property type="molecule type" value="Genomic_DNA"/>
</dbReference>
<feature type="transmembrane region" description="Helical" evidence="5">
    <location>
        <begin position="119"/>
        <end position="139"/>
    </location>
</feature>
<proteinExistence type="predicted"/>
<comment type="subcellular location">
    <subcellularLocation>
        <location evidence="1">Membrane</location>
        <topology evidence="1">Multi-pass membrane protein</topology>
    </subcellularLocation>
</comment>
<organism evidence="7 8">
    <name type="scientific">Bacteroides cellulosilyticus</name>
    <dbReference type="NCBI Taxonomy" id="246787"/>
    <lineage>
        <taxon>Bacteria</taxon>
        <taxon>Pseudomonadati</taxon>
        <taxon>Bacteroidota</taxon>
        <taxon>Bacteroidia</taxon>
        <taxon>Bacteroidales</taxon>
        <taxon>Bacteroidaceae</taxon>
        <taxon>Bacteroides</taxon>
    </lineage>
</organism>
<evidence type="ECO:0000313" key="8">
    <source>
        <dbReference type="Proteomes" id="UP000325055"/>
    </source>
</evidence>
<evidence type="ECO:0000256" key="2">
    <source>
        <dbReference type="ARBA" id="ARBA00022692"/>
    </source>
</evidence>
<protein>
    <submittedName>
        <fullName evidence="7">O-antigen ligase family protein</fullName>
    </submittedName>
</protein>
<feature type="transmembrane region" description="Helical" evidence="5">
    <location>
        <begin position="302"/>
        <end position="320"/>
    </location>
</feature>
<reference evidence="7 8" key="1">
    <citation type="journal article" date="2019" name="Nat. Med.">
        <title>A library of human gut bacterial isolates paired with longitudinal multiomics data enables mechanistic microbiome research.</title>
        <authorList>
            <person name="Poyet M."/>
            <person name="Groussin M."/>
            <person name="Gibbons S.M."/>
            <person name="Avila-Pacheco J."/>
            <person name="Jiang X."/>
            <person name="Kearney S.M."/>
            <person name="Perrotta A.R."/>
            <person name="Berdy B."/>
            <person name="Zhao S."/>
            <person name="Lieberman T.D."/>
            <person name="Swanson P.K."/>
            <person name="Smith M."/>
            <person name="Roesemann S."/>
            <person name="Alexander J.E."/>
            <person name="Rich S.A."/>
            <person name="Livny J."/>
            <person name="Vlamakis H."/>
            <person name="Clish C."/>
            <person name="Bullock K."/>
            <person name="Deik A."/>
            <person name="Scott J."/>
            <person name="Pierce K.A."/>
            <person name="Xavier R.J."/>
            <person name="Alm E.J."/>
        </authorList>
    </citation>
    <scope>NUCLEOTIDE SEQUENCE [LARGE SCALE GENOMIC DNA]</scope>
    <source>
        <strain evidence="7 8">BIOML-A7</strain>
    </source>
</reference>
<dbReference type="GO" id="GO:0016020">
    <property type="term" value="C:membrane"/>
    <property type="evidence" value="ECO:0007669"/>
    <property type="project" value="UniProtKB-SubCell"/>
</dbReference>
<dbReference type="PANTHER" id="PTHR37422:SF17">
    <property type="entry name" value="O-ANTIGEN LIGASE"/>
    <property type="match status" value="1"/>
</dbReference>
<evidence type="ECO:0000256" key="4">
    <source>
        <dbReference type="ARBA" id="ARBA00023136"/>
    </source>
</evidence>
<feature type="transmembrane region" description="Helical" evidence="5">
    <location>
        <begin position="88"/>
        <end position="107"/>
    </location>
</feature>
<feature type="transmembrane region" description="Helical" evidence="5">
    <location>
        <begin position="233"/>
        <end position="252"/>
    </location>
</feature>
<dbReference type="RefSeq" id="WP_044154202.1">
    <property type="nucleotide sequence ID" value="NZ_JAFEKG010000003.1"/>
</dbReference>
<dbReference type="Pfam" id="PF04932">
    <property type="entry name" value="Wzy_C"/>
    <property type="match status" value="1"/>
</dbReference>
<dbReference type="AlphaFoldDB" id="A0A5M6A675"/>
<feature type="domain" description="O-antigen ligase-related" evidence="6">
    <location>
        <begin position="267"/>
        <end position="408"/>
    </location>
</feature>
<dbReference type="Proteomes" id="UP000325055">
    <property type="component" value="Unassembled WGS sequence"/>
</dbReference>
<sequence>MAYINSYPMRGLPPKALLHLMLVVGLAVFVYAIITQNLLVATVVIFSPLAIITIGYGLQKPRFIYLMYATYAFFFTTVSRYIRQEKLSVGLDILLVYIFIAILFASYYKKANIKLSNAFNLFTISYVVWILFILIQFTNPGIHSEGITEGIRIWILRTLMLYIVASIVSNTPKMLRNSLIVIGIFIIIAFLKVLYQKYVGFDFAEKRWLYIDRAATTHILSTGIRYFSYFTDAANFGTCMGGVAIAYSIIGLNTRNRRLAIFYFSIAVMGAIGMLLSGTRGALAVPVTGLALFCLICKSLRTFTISAGVSIALFFFFAFTDIGNSNQFIRRARTAFRPAKDASFNVRVENRKEIALYLQKHPWGVGLSEDIPKMWAQGDTYIEGTLPPDSYFVRIWIETGIVGVILLISIYAVVLLRCCYIVMFRIRNKELRQTLAAFTCATFGILISGYTGEAPGMPPTNFLIAAMIAFIMNGTYIDNQITQKRLET</sequence>
<evidence type="ECO:0000259" key="6">
    <source>
        <dbReference type="Pfam" id="PF04932"/>
    </source>
</evidence>
<feature type="transmembrane region" description="Helical" evidence="5">
    <location>
        <begin position="40"/>
        <end position="58"/>
    </location>
</feature>
<gene>
    <name evidence="7" type="ORF">F2Y86_20590</name>
</gene>
<keyword evidence="4 5" id="KW-0472">Membrane</keyword>
<feature type="transmembrane region" description="Helical" evidence="5">
    <location>
        <begin position="16"/>
        <end position="34"/>
    </location>
</feature>
<keyword evidence="7" id="KW-0436">Ligase</keyword>
<feature type="transmembrane region" description="Helical" evidence="5">
    <location>
        <begin position="65"/>
        <end position="82"/>
    </location>
</feature>
<dbReference type="GO" id="GO:0016874">
    <property type="term" value="F:ligase activity"/>
    <property type="evidence" value="ECO:0007669"/>
    <property type="project" value="UniProtKB-KW"/>
</dbReference>